<sequence length="88" mass="9621">MYSGVTGTGRIGFGEIHAIPIGSDQLHSVDPSWPDKGENSDLGLTHKSSLRGPRHVLQGPRSRVKGRNSDLRGCQEAQDMDLPLMWIV</sequence>
<gene>
    <name evidence="2" type="ORF">TELCIR_13081</name>
</gene>
<dbReference type="Proteomes" id="UP000230423">
    <property type="component" value="Unassembled WGS sequence"/>
</dbReference>
<proteinExistence type="predicted"/>
<name>A0A2G9U543_TELCI</name>
<evidence type="ECO:0000313" key="2">
    <source>
        <dbReference type="EMBL" id="PIO65258.1"/>
    </source>
</evidence>
<feature type="region of interest" description="Disordered" evidence="1">
    <location>
        <begin position="27"/>
        <end position="72"/>
    </location>
</feature>
<evidence type="ECO:0000313" key="3">
    <source>
        <dbReference type="Proteomes" id="UP000230423"/>
    </source>
</evidence>
<protein>
    <submittedName>
        <fullName evidence="2">Uncharacterized protein</fullName>
    </submittedName>
</protein>
<accession>A0A2G9U543</accession>
<reference evidence="2 3" key="1">
    <citation type="submission" date="2015-09" db="EMBL/GenBank/DDBJ databases">
        <title>Draft genome of the parasitic nematode Teladorsagia circumcincta isolate WARC Sus (inbred).</title>
        <authorList>
            <person name="Mitreva M."/>
        </authorList>
    </citation>
    <scope>NUCLEOTIDE SEQUENCE [LARGE SCALE GENOMIC DNA]</scope>
    <source>
        <strain evidence="2 3">S</strain>
    </source>
</reference>
<keyword evidence="3" id="KW-1185">Reference proteome</keyword>
<organism evidence="2 3">
    <name type="scientific">Teladorsagia circumcincta</name>
    <name type="common">Brown stomach worm</name>
    <name type="synonym">Ostertagia circumcincta</name>
    <dbReference type="NCBI Taxonomy" id="45464"/>
    <lineage>
        <taxon>Eukaryota</taxon>
        <taxon>Metazoa</taxon>
        <taxon>Ecdysozoa</taxon>
        <taxon>Nematoda</taxon>
        <taxon>Chromadorea</taxon>
        <taxon>Rhabditida</taxon>
        <taxon>Rhabditina</taxon>
        <taxon>Rhabditomorpha</taxon>
        <taxon>Strongyloidea</taxon>
        <taxon>Trichostrongylidae</taxon>
        <taxon>Teladorsagia</taxon>
    </lineage>
</organism>
<dbReference type="AlphaFoldDB" id="A0A2G9U543"/>
<evidence type="ECO:0000256" key="1">
    <source>
        <dbReference type="SAM" id="MobiDB-lite"/>
    </source>
</evidence>
<dbReference type="EMBL" id="KZ349155">
    <property type="protein sequence ID" value="PIO65258.1"/>
    <property type="molecule type" value="Genomic_DNA"/>
</dbReference>